<dbReference type="AlphaFoldDB" id="A0A085V0F0"/>
<comment type="caution">
    <text evidence="2">The sequence shown here is derived from an EMBL/GenBank/DDBJ whole genome shotgun (WGS) entry which is preliminary data.</text>
</comment>
<name>A0A085V0F0_PSESX</name>
<sequence length="250" mass="28629">MHFRMTFCSCLFLALVSLQSHAEGIEVVTEDSMYAYPRDGKIVGPGTRIVEETLRGAELTDYSLSLYPWARAYEKALHEPNVLIYPLTRTAIREELFKWVGEIHRVSIKFYKLRGRTGITLNSLEDAKRYSVGVVRNDTKQTFLELQGFTRLVISNDNRDNFQKLLNQQVQLVPMSEPSARLVSEAAQVDFDSLEEIYSIDEQPARVYMAFSRGTSDEMVDQARRSFEQLEASGAVVRIMNEDRPSKLTK</sequence>
<dbReference type="PATRIC" id="fig|317.174.peg.4066"/>
<gene>
    <name evidence="2" type="ORF">IV02_19880</name>
</gene>
<evidence type="ECO:0000313" key="3">
    <source>
        <dbReference type="Proteomes" id="UP000028643"/>
    </source>
</evidence>
<keyword evidence="1" id="KW-0732">Signal</keyword>
<accession>A0A085V0F0</accession>
<dbReference type="Proteomes" id="UP000028643">
    <property type="component" value="Unassembled WGS sequence"/>
</dbReference>
<protein>
    <submittedName>
        <fullName evidence="2">ABC transporter substrate-binding protein</fullName>
    </submittedName>
</protein>
<dbReference type="RefSeq" id="WP_047577133.1">
    <property type="nucleotide sequence ID" value="NZ_JPQT01000119.1"/>
</dbReference>
<evidence type="ECO:0000256" key="1">
    <source>
        <dbReference type="SAM" id="SignalP"/>
    </source>
</evidence>
<dbReference type="EMBL" id="JPQT01000119">
    <property type="protein sequence ID" value="KFE48913.1"/>
    <property type="molecule type" value="Genomic_DNA"/>
</dbReference>
<dbReference type="Gene3D" id="3.40.190.10">
    <property type="entry name" value="Periplasmic binding protein-like II"/>
    <property type="match status" value="2"/>
</dbReference>
<feature type="signal peptide" evidence="1">
    <location>
        <begin position="1"/>
        <end position="22"/>
    </location>
</feature>
<reference evidence="2 3" key="1">
    <citation type="submission" date="2014-07" db="EMBL/GenBank/DDBJ databases">
        <title>Draft Genome Sequences of Environmental Pseudomonas syringae strains.</title>
        <authorList>
            <person name="Baltrus D.A."/>
            <person name="Berge O."/>
            <person name="Morris C."/>
        </authorList>
    </citation>
    <scope>NUCLEOTIDE SEQUENCE [LARGE SCALE GENOMIC DNA]</scope>
    <source>
        <strain evidence="2 3">CEB003</strain>
    </source>
</reference>
<feature type="chain" id="PRO_5001798299" evidence="1">
    <location>
        <begin position="23"/>
        <end position="250"/>
    </location>
</feature>
<organism evidence="2 3">
    <name type="scientific">Pseudomonas syringae</name>
    <dbReference type="NCBI Taxonomy" id="317"/>
    <lineage>
        <taxon>Bacteria</taxon>
        <taxon>Pseudomonadati</taxon>
        <taxon>Pseudomonadota</taxon>
        <taxon>Gammaproteobacteria</taxon>
        <taxon>Pseudomonadales</taxon>
        <taxon>Pseudomonadaceae</taxon>
        <taxon>Pseudomonas</taxon>
    </lineage>
</organism>
<dbReference type="SUPFAM" id="SSF53850">
    <property type="entry name" value="Periplasmic binding protein-like II"/>
    <property type="match status" value="1"/>
</dbReference>
<proteinExistence type="predicted"/>
<dbReference type="PANTHER" id="PTHR38834:SF3">
    <property type="entry name" value="SOLUTE-BINDING PROTEIN FAMILY 3_N-TERMINAL DOMAIN-CONTAINING PROTEIN"/>
    <property type="match status" value="1"/>
</dbReference>
<dbReference type="PANTHER" id="PTHR38834">
    <property type="entry name" value="PERIPLASMIC SUBSTRATE BINDING PROTEIN FAMILY 3"/>
    <property type="match status" value="1"/>
</dbReference>
<evidence type="ECO:0000313" key="2">
    <source>
        <dbReference type="EMBL" id="KFE48913.1"/>
    </source>
</evidence>